<comment type="caution">
    <text evidence="1">The sequence shown here is derived from an EMBL/GenBank/DDBJ whole genome shotgun (WGS) entry which is preliminary data.</text>
</comment>
<organism evidence="1 2">
    <name type="scientific">Pseudomonas taeanensis MS-3</name>
    <dbReference type="NCBI Taxonomy" id="1395571"/>
    <lineage>
        <taxon>Bacteria</taxon>
        <taxon>Pseudomonadati</taxon>
        <taxon>Pseudomonadota</taxon>
        <taxon>Gammaproteobacteria</taxon>
        <taxon>Pseudomonadales</taxon>
        <taxon>Pseudomonadaceae</taxon>
        <taxon>Pseudomonas</taxon>
    </lineage>
</organism>
<gene>
    <name evidence="1" type="ORF">TMS3_0109595</name>
</gene>
<dbReference type="eggNOG" id="COG1028">
    <property type="taxonomic scope" value="Bacteria"/>
</dbReference>
<sequence length="63" mass="6370">MEWARAVNVNNLLLVTKAVLPVLIGGGGASIASTCAISTVAETATEFLHSNSKGAGYMFACAA</sequence>
<reference evidence="1 2" key="1">
    <citation type="journal article" date="2014" name="Genome Announc.">
        <title>Draft Genome Sequence of Petroleum Oil-Degrading Marine Bacterium Pseudomonas taeanensis Strain MS-3, Isolated from a Crude Oil-Contaminated Seashore.</title>
        <authorList>
            <person name="Lee S.Y."/>
            <person name="Kim S.H."/>
            <person name="Lee D.G."/>
            <person name="Shin S."/>
            <person name="Yun S.H."/>
            <person name="Choi C.W."/>
            <person name="Chung Y.H."/>
            <person name="Choi J.S."/>
            <person name="Kahng H.Y."/>
            <person name="Kim S.I."/>
        </authorList>
    </citation>
    <scope>NUCLEOTIDE SEQUENCE [LARGE SCALE GENOMIC DNA]</scope>
    <source>
        <strain evidence="1 2">MS-3</strain>
    </source>
</reference>
<evidence type="ECO:0000313" key="1">
    <source>
        <dbReference type="EMBL" id="KFX69760.1"/>
    </source>
</evidence>
<proteinExistence type="predicted"/>
<dbReference type="STRING" id="1395571.TMS3_0109595"/>
<accession>A0A0A1YIM1</accession>
<name>A0A0A1YIM1_9PSED</name>
<keyword evidence="2" id="KW-1185">Reference proteome</keyword>
<dbReference type="Proteomes" id="UP000030063">
    <property type="component" value="Unassembled WGS sequence"/>
</dbReference>
<protein>
    <submittedName>
        <fullName evidence="1">Uncharacterized protein</fullName>
    </submittedName>
</protein>
<dbReference type="AlphaFoldDB" id="A0A0A1YIM1"/>
<evidence type="ECO:0000313" key="2">
    <source>
        <dbReference type="Proteomes" id="UP000030063"/>
    </source>
</evidence>
<dbReference type="EMBL" id="AWSQ01000002">
    <property type="protein sequence ID" value="KFX69760.1"/>
    <property type="molecule type" value="Genomic_DNA"/>
</dbReference>